<proteinExistence type="predicted"/>
<dbReference type="CDD" id="cd12246">
    <property type="entry name" value="RRM1_U1A_like"/>
    <property type="match status" value="1"/>
</dbReference>
<dbReference type="SUPFAM" id="SSF54928">
    <property type="entry name" value="RNA-binding domain, RBD"/>
    <property type="match status" value="1"/>
</dbReference>
<dbReference type="GO" id="GO:0006406">
    <property type="term" value="P:mRNA export from nucleus"/>
    <property type="evidence" value="ECO:0007669"/>
    <property type="project" value="TreeGrafter"/>
</dbReference>
<feature type="compositionally biased region" description="Acidic residues" evidence="3">
    <location>
        <begin position="192"/>
        <end position="209"/>
    </location>
</feature>
<evidence type="ECO:0000256" key="1">
    <source>
        <dbReference type="ARBA" id="ARBA00022884"/>
    </source>
</evidence>
<dbReference type="GO" id="GO:0003729">
    <property type="term" value="F:mRNA binding"/>
    <property type="evidence" value="ECO:0007669"/>
    <property type="project" value="TreeGrafter"/>
</dbReference>
<keyword evidence="1 2" id="KW-0694">RNA-binding</keyword>
<dbReference type="Gene3D" id="3.30.70.330">
    <property type="match status" value="1"/>
</dbReference>
<feature type="domain" description="RRM" evidence="4">
    <location>
        <begin position="39"/>
        <end position="118"/>
    </location>
</feature>
<dbReference type="Pfam" id="PF00076">
    <property type="entry name" value="RRM_1"/>
    <property type="match status" value="1"/>
</dbReference>
<protein>
    <submittedName>
        <fullName evidence="5">U2 snRNP complex subunit msl1</fullName>
    </submittedName>
</protein>
<dbReference type="PROSITE" id="PS50102">
    <property type="entry name" value="RRM"/>
    <property type="match status" value="1"/>
</dbReference>
<feature type="compositionally biased region" description="Low complexity" evidence="3">
    <location>
        <begin position="22"/>
        <end position="36"/>
    </location>
</feature>
<feature type="compositionally biased region" description="Low complexity" evidence="3">
    <location>
        <begin position="165"/>
        <end position="182"/>
    </location>
</feature>
<organism evidence="5 6">
    <name type="scientific">Orbilia brochopaga</name>
    <dbReference type="NCBI Taxonomy" id="3140254"/>
    <lineage>
        <taxon>Eukaryota</taxon>
        <taxon>Fungi</taxon>
        <taxon>Dikarya</taxon>
        <taxon>Ascomycota</taxon>
        <taxon>Pezizomycotina</taxon>
        <taxon>Orbiliomycetes</taxon>
        <taxon>Orbiliales</taxon>
        <taxon>Orbiliaceae</taxon>
        <taxon>Orbilia</taxon>
    </lineage>
</organism>
<evidence type="ECO:0000259" key="4">
    <source>
        <dbReference type="PROSITE" id="PS50102"/>
    </source>
</evidence>
<dbReference type="EMBL" id="JAVHNQ010000013">
    <property type="protein sequence ID" value="KAK6334090.1"/>
    <property type="molecule type" value="Genomic_DNA"/>
</dbReference>
<dbReference type="InterPro" id="IPR035979">
    <property type="entry name" value="RBD_domain_sf"/>
</dbReference>
<dbReference type="InterPro" id="IPR000504">
    <property type="entry name" value="RRM_dom"/>
</dbReference>
<gene>
    <name evidence="5" type="primary">MSL1</name>
    <name evidence="5" type="ORF">TWF696_002592</name>
</gene>
<feature type="region of interest" description="Disordered" evidence="3">
    <location>
        <begin position="1"/>
        <end position="36"/>
    </location>
</feature>
<keyword evidence="6" id="KW-1185">Reference proteome</keyword>
<dbReference type="PANTHER" id="PTHR19965">
    <property type="entry name" value="RNA AND EXPORT FACTOR BINDING PROTEIN"/>
    <property type="match status" value="1"/>
</dbReference>
<dbReference type="AlphaFoldDB" id="A0AAV9U6B7"/>
<accession>A0AAV9U6B7</accession>
<reference evidence="5 6" key="1">
    <citation type="submission" date="2019-10" db="EMBL/GenBank/DDBJ databases">
        <authorList>
            <person name="Palmer J.M."/>
        </authorList>
    </citation>
    <scope>NUCLEOTIDE SEQUENCE [LARGE SCALE GENOMIC DNA]</scope>
    <source>
        <strain evidence="5 6">TWF696</strain>
    </source>
</reference>
<dbReference type="GO" id="GO:0005634">
    <property type="term" value="C:nucleus"/>
    <property type="evidence" value="ECO:0007669"/>
    <property type="project" value="TreeGrafter"/>
</dbReference>
<sequence>MAATLPRPTGIPPPRPPPPSFAAPAGGASSGGSSVPPNQTLYISNLNDKIHKPDLKIALYTLFSTYGVVLDVVALKTMKMRGQAHVAFRDLAGASSAMRACQGMSFFGKEMKIQYAKSKSDTIAKLDGTYRMPSLRTAEDAAAASAAFAPLPGQDSKKAEEVSSGPGLAAAAPATGGAAGEAHGTKRQRDESESEQSDVEMEVEDDDED</sequence>
<dbReference type="InterPro" id="IPR051229">
    <property type="entry name" value="ALYREF_mRNA_export"/>
</dbReference>
<feature type="region of interest" description="Disordered" evidence="3">
    <location>
        <begin position="151"/>
        <end position="209"/>
    </location>
</feature>
<evidence type="ECO:0000313" key="5">
    <source>
        <dbReference type="EMBL" id="KAK6334090.1"/>
    </source>
</evidence>
<dbReference type="SMART" id="SM00360">
    <property type="entry name" value="RRM"/>
    <property type="match status" value="1"/>
</dbReference>
<evidence type="ECO:0000313" key="6">
    <source>
        <dbReference type="Proteomes" id="UP001375240"/>
    </source>
</evidence>
<evidence type="ECO:0000256" key="2">
    <source>
        <dbReference type="PROSITE-ProRule" id="PRU00176"/>
    </source>
</evidence>
<comment type="caution">
    <text evidence="5">The sequence shown here is derived from an EMBL/GenBank/DDBJ whole genome shotgun (WGS) entry which is preliminary data.</text>
</comment>
<feature type="compositionally biased region" description="Pro residues" evidence="3">
    <location>
        <begin position="9"/>
        <end position="21"/>
    </location>
</feature>
<dbReference type="PANTHER" id="PTHR19965:SF35">
    <property type="entry name" value="RNA ANNEALING PROTEIN YRA1"/>
    <property type="match status" value="1"/>
</dbReference>
<dbReference type="Proteomes" id="UP001375240">
    <property type="component" value="Unassembled WGS sequence"/>
</dbReference>
<evidence type="ECO:0000256" key="3">
    <source>
        <dbReference type="SAM" id="MobiDB-lite"/>
    </source>
</evidence>
<dbReference type="InterPro" id="IPR012677">
    <property type="entry name" value="Nucleotide-bd_a/b_plait_sf"/>
</dbReference>
<dbReference type="FunFam" id="3.30.70.330:FF:000039">
    <property type="entry name" value="U1 small nuclear ribonucleoprotein A"/>
    <property type="match status" value="1"/>
</dbReference>
<name>A0AAV9U6B7_9PEZI</name>